<reference evidence="2" key="1">
    <citation type="submission" date="2018-05" db="EMBL/GenBank/DDBJ databases">
        <authorList>
            <person name="Lanie J.A."/>
            <person name="Ng W.-L."/>
            <person name="Kazmierczak K.M."/>
            <person name="Andrzejewski T.M."/>
            <person name="Davidsen T.M."/>
            <person name="Wayne K.J."/>
            <person name="Tettelin H."/>
            <person name="Glass J.I."/>
            <person name="Rusch D."/>
            <person name="Podicherti R."/>
            <person name="Tsui H.-C.T."/>
            <person name="Winkler M.E."/>
        </authorList>
    </citation>
    <scope>NUCLEOTIDE SEQUENCE</scope>
</reference>
<accession>A0A382PA90</accession>
<gene>
    <name evidence="2" type="ORF">METZ01_LOCUS322604</name>
</gene>
<dbReference type="CDD" id="cd00761">
    <property type="entry name" value="Glyco_tranf_GTA_type"/>
    <property type="match status" value="1"/>
</dbReference>
<feature type="domain" description="Glycosyltransferase 2-like" evidence="1">
    <location>
        <begin position="2"/>
        <end position="124"/>
    </location>
</feature>
<dbReference type="EMBL" id="UINC01105654">
    <property type="protein sequence ID" value="SVC69750.1"/>
    <property type="molecule type" value="Genomic_DNA"/>
</dbReference>
<dbReference type="PANTHER" id="PTHR22916:SF3">
    <property type="entry name" value="UDP-GLCNAC:BETAGAL BETA-1,3-N-ACETYLGLUCOSAMINYLTRANSFERASE-LIKE PROTEIN 1"/>
    <property type="match status" value="1"/>
</dbReference>
<dbReference type="InterPro" id="IPR001173">
    <property type="entry name" value="Glyco_trans_2-like"/>
</dbReference>
<dbReference type="Gene3D" id="3.90.550.10">
    <property type="entry name" value="Spore Coat Polysaccharide Biosynthesis Protein SpsA, Chain A"/>
    <property type="match status" value="1"/>
</dbReference>
<dbReference type="AlphaFoldDB" id="A0A382PA90"/>
<proteinExistence type="predicted"/>
<dbReference type="Pfam" id="PF00535">
    <property type="entry name" value="Glycos_transf_2"/>
    <property type="match status" value="1"/>
</dbReference>
<dbReference type="InterPro" id="IPR029044">
    <property type="entry name" value="Nucleotide-diphossugar_trans"/>
</dbReference>
<evidence type="ECO:0000259" key="1">
    <source>
        <dbReference type="Pfam" id="PF00535"/>
    </source>
</evidence>
<organism evidence="2">
    <name type="scientific">marine metagenome</name>
    <dbReference type="NCBI Taxonomy" id="408172"/>
    <lineage>
        <taxon>unclassified sequences</taxon>
        <taxon>metagenomes</taxon>
        <taxon>ecological metagenomes</taxon>
    </lineage>
</organism>
<dbReference type="PANTHER" id="PTHR22916">
    <property type="entry name" value="GLYCOSYLTRANSFERASE"/>
    <property type="match status" value="1"/>
</dbReference>
<name>A0A382PA90_9ZZZZ</name>
<dbReference type="SUPFAM" id="SSF53448">
    <property type="entry name" value="Nucleotide-diphospho-sugar transferases"/>
    <property type="match status" value="1"/>
</dbReference>
<dbReference type="GO" id="GO:0016758">
    <property type="term" value="F:hexosyltransferase activity"/>
    <property type="evidence" value="ECO:0007669"/>
    <property type="project" value="UniProtKB-ARBA"/>
</dbReference>
<evidence type="ECO:0000313" key="2">
    <source>
        <dbReference type="EMBL" id="SVC69750.1"/>
    </source>
</evidence>
<protein>
    <recommendedName>
        <fullName evidence="1">Glycosyltransferase 2-like domain-containing protein</fullName>
    </recommendedName>
</protein>
<sequence>MYDSERFIGSAIRSVQAQTYQNWEMVVIDDASKDKSIDIVRTCMDQDKRIKLIALDINSGSAKARNEGLKISLGRYIAFLDSDDLWVPDKLKKQLIFMENNKLPITFTAYRKINENGEHRGEVNIDKTKISYIDLLKTNHIGCLTAMIDVKLLGGKIYMPLIRKRHDHAFWLSILKRGHIAYGLNEILSIYRIRRKSLSYNKLAMLPYQWELYRDLENMSFMRSLFHMILYAWHGLLKWSL</sequence>